<feature type="compositionally biased region" description="Polar residues" evidence="1">
    <location>
        <begin position="406"/>
        <end position="425"/>
    </location>
</feature>
<accession>A0A9P4JPY8</accession>
<evidence type="ECO:0000256" key="1">
    <source>
        <dbReference type="SAM" id="MobiDB-lite"/>
    </source>
</evidence>
<dbReference type="EMBL" id="ML993909">
    <property type="protein sequence ID" value="KAF2203237.1"/>
    <property type="molecule type" value="Genomic_DNA"/>
</dbReference>
<feature type="compositionally biased region" description="Basic and acidic residues" evidence="1">
    <location>
        <begin position="119"/>
        <end position="129"/>
    </location>
</feature>
<dbReference type="AlphaFoldDB" id="A0A9P4JPY8"/>
<feature type="compositionally biased region" description="Polar residues" evidence="1">
    <location>
        <begin position="293"/>
        <end position="326"/>
    </location>
</feature>
<feature type="compositionally biased region" description="Low complexity" evidence="1">
    <location>
        <begin position="220"/>
        <end position="232"/>
    </location>
</feature>
<feature type="compositionally biased region" description="Low complexity" evidence="1">
    <location>
        <begin position="1"/>
        <end position="19"/>
    </location>
</feature>
<protein>
    <submittedName>
        <fullName evidence="2">Uncharacterized protein</fullName>
    </submittedName>
</protein>
<feature type="region of interest" description="Disordered" evidence="1">
    <location>
        <begin position="1"/>
        <end position="557"/>
    </location>
</feature>
<evidence type="ECO:0000313" key="3">
    <source>
        <dbReference type="Proteomes" id="UP000799536"/>
    </source>
</evidence>
<sequence length="631" mass="64844">MDTASNIASAAANTASKIIWGDKNQETQRNETGGQEPISGQQGKGTIDEPYDQGNKASPTDDPTSLSSNTASHTTSNISGFNQRATADNPTVLGYKPPTMSNSGIGTDKPHTSTGNYQTEHKQISDFGDKVGSTPCLPEEKSIFAPDVNGYKSTSYGNDKPTIAGGLSGDNSTSISGIGNEKPIRNFNDSSDYSNEKSSSTGGFTGGNTGGSSYGLNDNSTSTGGFTGGDSSIAGNRSSERGNEYKPSSTSEFGGNKSYGSGVAGDRSSPTYGDNNKSSASGFATSGLDYNPLGNTGSKSGSGYDSGITADQSTSSYGLDSKQTTSGFGGDKSYASGITGDRSISNTGLDNHPSSTGTTHIVGGDKSYDSGSGYGHDTKHTSSSGLDETKSTSYSNDRTGSLDEPASSTGGNSTGARVPYNTASAATGGVAHPHHNTEKTGVIGNMGNDPKGHDVYPSESNPNPGAAPFSGARPTQKQQGADRPGDEPTGREADAVRDQKEAGEEVLKKRDPNDHSGEPMKMHGGEQKLGATQEERRNSTIGNPGGQEHGKEQGTGEQWVKTSGLAAEGGNFDATLPGAGREADRLLESKGIHKTVGGPAQSTNPGAHADDDHKVSMGEKIKNKLHIGHKS</sequence>
<feature type="compositionally biased region" description="Polar residues" evidence="1">
    <location>
        <begin position="342"/>
        <end position="359"/>
    </location>
</feature>
<feature type="compositionally biased region" description="Polar residues" evidence="1">
    <location>
        <begin position="30"/>
        <end position="41"/>
    </location>
</feature>
<keyword evidence="3" id="KW-1185">Reference proteome</keyword>
<feature type="compositionally biased region" description="Basic and acidic residues" evidence="1">
    <location>
        <begin position="483"/>
        <end position="526"/>
    </location>
</feature>
<name>A0A9P4JPY8_9PLEO</name>
<feature type="compositionally biased region" description="Polar residues" evidence="1">
    <location>
        <begin position="55"/>
        <end position="89"/>
    </location>
</feature>
<feature type="compositionally biased region" description="Low complexity" evidence="1">
    <location>
        <begin position="188"/>
        <end position="202"/>
    </location>
</feature>
<feature type="compositionally biased region" description="Polar residues" evidence="1">
    <location>
        <begin position="268"/>
        <end position="284"/>
    </location>
</feature>
<dbReference type="Proteomes" id="UP000799536">
    <property type="component" value="Unassembled WGS sequence"/>
</dbReference>
<feature type="compositionally biased region" description="Basic and acidic residues" evidence="1">
    <location>
        <begin position="608"/>
        <end position="622"/>
    </location>
</feature>
<reference evidence="2" key="1">
    <citation type="journal article" date="2020" name="Stud. Mycol.">
        <title>101 Dothideomycetes genomes: a test case for predicting lifestyles and emergence of pathogens.</title>
        <authorList>
            <person name="Haridas S."/>
            <person name="Albert R."/>
            <person name="Binder M."/>
            <person name="Bloem J."/>
            <person name="Labutti K."/>
            <person name="Salamov A."/>
            <person name="Andreopoulos B."/>
            <person name="Baker S."/>
            <person name="Barry K."/>
            <person name="Bills G."/>
            <person name="Bluhm B."/>
            <person name="Cannon C."/>
            <person name="Castanera R."/>
            <person name="Culley D."/>
            <person name="Daum C."/>
            <person name="Ezra D."/>
            <person name="Gonzalez J."/>
            <person name="Henrissat B."/>
            <person name="Kuo A."/>
            <person name="Liang C."/>
            <person name="Lipzen A."/>
            <person name="Lutzoni F."/>
            <person name="Magnuson J."/>
            <person name="Mondo S."/>
            <person name="Nolan M."/>
            <person name="Ohm R."/>
            <person name="Pangilinan J."/>
            <person name="Park H.-J."/>
            <person name="Ramirez L."/>
            <person name="Alfaro M."/>
            <person name="Sun H."/>
            <person name="Tritt A."/>
            <person name="Yoshinaga Y."/>
            <person name="Zwiers L.-H."/>
            <person name="Turgeon B."/>
            <person name="Goodwin S."/>
            <person name="Spatafora J."/>
            <person name="Crous P."/>
            <person name="Grigoriev I."/>
        </authorList>
    </citation>
    <scope>NUCLEOTIDE SEQUENCE</scope>
    <source>
        <strain evidence="2">ATCC 74209</strain>
    </source>
</reference>
<organism evidence="2 3">
    <name type="scientific">Delitschia confertaspora ATCC 74209</name>
    <dbReference type="NCBI Taxonomy" id="1513339"/>
    <lineage>
        <taxon>Eukaryota</taxon>
        <taxon>Fungi</taxon>
        <taxon>Dikarya</taxon>
        <taxon>Ascomycota</taxon>
        <taxon>Pezizomycotina</taxon>
        <taxon>Dothideomycetes</taxon>
        <taxon>Pleosporomycetidae</taxon>
        <taxon>Pleosporales</taxon>
        <taxon>Delitschiaceae</taxon>
        <taxon>Delitschia</taxon>
    </lineage>
</organism>
<gene>
    <name evidence="2" type="ORF">GQ43DRAFT_430076</name>
</gene>
<comment type="caution">
    <text evidence="2">The sequence shown here is derived from an EMBL/GenBank/DDBJ whole genome shotgun (WGS) entry which is preliminary data.</text>
</comment>
<feature type="compositionally biased region" description="Gly residues" evidence="1">
    <location>
        <begin position="203"/>
        <end position="213"/>
    </location>
</feature>
<feature type="compositionally biased region" description="Polar residues" evidence="1">
    <location>
        <begin position="381"/>
        <end position="399"/>
    </location>
</feature>
<proteinExistence type="predicted"/>
<dbReference type="OrthoDB" id="5388207at2759"/>
<evidence type="ECO:0000313" key="2">
    <source>
        <dbReference type="EMBL" id="KAF2203237.1"/>
    </source>
</evidence>
<feature type="region of interest" description="Disordered" evidence="1">
    <location>
        <begin position="594"/>
        <end position="631"/>
    </location>
</feature>